<name>A0ACB8R6W1_9AGAM</name>
<dbReference type="EMBL" id="MU276313">
    <property type="protein sequence ID" value="KAI0039366.1"/>
    <property type="molecule type" value="Genomic_DNA"/>
</dbReference>
<sequence length="192" mass="21245">MRLNIGALSLSVLASSVFARQSPREACGAGEVLSKSTLTHEGKEIQVVTKTCPNLNVTAPAAIEKRQFAQCTYGCTVICEDYGDQPFVSDCQFITNALEAEYPEEFTVPAGTYAEWSYYSCAYAFINFDSSPYNVCYITFGYNAIIRRLLAEPRRCLKCQRFGRHIAAQCKQEHDTCGTCGGNHLTKDCDTP</sequence>
<dbReference type="Proteomes" id="UP000814033">
    <property type="component" value="Unassembled WGS sequence"/>
</dbReference>
<evidence type="ECO:0000313" key="2">
    <source>
        <dbReference type="Proteomes" id="UP000814033"/>
    </source>
</evidence>
<keyword evidence="2" id="KW-1185">Reference proteome</keyword>
<accession>A0ACB8R6W1</accession>
<reference evidence="1" key="2">
    <citation type="journal article" date="2022" name="New Phytol.">
        <title>Evolutionary transition to the ectomycorrhizal habit in the genomes of a hyperdiverse lineage of mushroom-forming fungi.</title>
        <authorList>
            <person name="Looney B."/>
            <person name="Miyauchi S."/>
            <person name="Morin E."/>
            <person name="Drula E."/>
            <person name="Courty P.E."/>
            <person name="Kohler A."/>
            <person name="Kuo A."/>
            <person name="LaButti K."/>
            <person name="Pangilinan J."/>
            <person name="Lipzen A."/>
            <person name="Riley R."/>
            <person name="Andreopoulos W."/>
            <person name="He G."/>
            <person name="Johnson J."/>
            <person name="Nolan M."/>
            <person name="Tritt A."/>
            <person name="Barry K.W."/>
            <person name="Grigoriev I.V."/>
            <person name="Nagy L.G."/>
            <person name="Hibbett D."/>
            <person name="Henrissat B."/>
            <person name="Matheny P.B."/>
            <person name="Labbe J."/>
            <person name="Martin F.M."/>
        </authorList>
    </citation>
    <scope>NUCLEOTIDE SEQUENCE</scope>
    <source>
        <strain evidence="1">FP105234-sp</strain>
    </source>
</reference>
<evidence type="ECO:0000313" key="1">
    <source>
        <dbReference type="EMBL" id="KAI0039366.1"/>
    </source>
</evidence>
<protein>
    <submittedName>
        <fullName evidence="1">Uncharacterized protein</fullName>
    </submittedName>
</protein>
<reference evidence="1" key="1">
    <citation type="submission" date="2021-02" db="EMBL/GenBank/DDBJ databases">
        <authorList>
            <consortium name="DOE Joint Genome Institute"/>
            <person name="Ahrendt S."/>
            <person name="Looney B.P."/>
            <person name="Miyauchi S."/>
            <person name="Morin E."/>
            <person name="Drula E."/>
            <person name="Courty P.E."/>
            <person name="Chicoki N."/>
            <person name="Fauchery L."/>
            <person name="Kohler A."/>
            <person name="Kuo A."/>
            <person name="Labutti K."/>
            <person name="Pangilinan J."/>
            <person name="Lipzen A."/>
            <person name="Riley R."/>
            <person name="Andreopoulos W."/>
            <person name="He G."/>
            <person name="Johnson J."/>
            <person name="Barry K.W."/>
            <person name="Grigoriev I.V."/>
            <person name="Nagy L."/>
            <person name="Hibbett D."/>
            <person name="Henrissat B."/>
            <person name="Matheny P.B."/>
            <person name="Labbe J."/>
            <person name="Martin F."/>
        </authorList>
    </citation>
    <scope>NUCLEOTIDE SEQUENCE</scope>
    <source>
        <strain evidence="1">FP105234-sp</strain>
    </source>
</reference>
<feature type="non-terminal residue" evidence="1">
    <location>
        <position position="192"/>
    </location>
</feature>
<proteinExistence type="predicted"/>
<gene>
    <name evidence="1" type="ORF">FA95DRAFT_1599856</name>
</gene>
<comment type="caution">
    <text evidence="1">The sequence shown here is derived from an EMBL/GenBank/DDBJ whole genome shotgun (WGS) entry which is preliminary data.</text>
</comment>
<organism evidence="1 2">
    <name type="scientific">Auriscalpium vulgare</name>
    <dbReference type="NCBI Taxonomy" id="40419"/>
    <lineage>
        <taxon>Eukaryota</taxon>
        <taxon>Fungi</taxon>
        <taxon>Dikarya</taxon>
        <taxon>Basidiomycota</taxon>
        <taxon>Agaricomycotina</taxon>
        <taxon>Agaricomycetes</taxon>
        <taxon>Russulales</taxon>
        <taxon>Auriscalpiaceae</taxon>
        <taxon>Auriscalpium</taxon>
    </lineage>
</organism>